<feature type="region of interest" description="Disordered" evidence="1">
    <location>
        <begin position="65"/>
        <end position="88"/>
    </location>
</feature>
<evidence type="ECO:0000313" key="3">
    <source>
        <dbReference type="Proteomes" id="UP000502823"/>
    </source>
</evidence>
<protein>
    <submittedName>
        <fullName evidence="2">Uncharacterized protein</fullName>
    </submittedName>
</protein>
<keyword evidence="3" id="KW-1185">Reference proteome</keyword>
<accession>A0A6L2Q438</accession>
<dbReference type="InParanoid" id="A0A6L2Q438"/>
<organism evidence="2 3">
    <name type="scientific">Coptotermes formosanus</name>
    <name type="common">Formosan subterranean termite</name>
    <dbReference type="NCBI Taxonomy" id="36987"/>
    <lineage>
        <taxon>Eukaryota</taxon>
        <taxon>Metazoa</taxon>
        <taxon>Ecdysozoa</taxon>
        <taxon>Arthropoda</taxon>
        <taxon>Hexapoda</taxon>
        <taxon>Insecta</taxon>
        <taxon>Pterygota</taxon>
        <taxon>Neoptera</taxon>
        <taxon>Polyneoptera</taxon>
        <taxon>Dictyoptera</taxon>
        <taxon>Blattodea</taxon>
        <taxon>Blattoidea</taxon>
        <taxon>Termitoidae</taxon>
        <taxon>Rhinotermitidae</taxon>
        <taxon>Coptotermes</taxon>
    </lineage>
</organism>
<dbReference type="Proteomes" id="UP000502823">
    <property type="component" value="Unassembled WGS sequence"/>
</dbReference>
<gene>
    <name evidence="2" type="ORF">Cfor_00491</name>
</gene>
<proteinExistence type="predicted"/>
<evidence type="ECO:0000313" key="2">
    <source>
        <dbReference type="EMBL" id="GFG39496.1"/>
    </source>
</evidence>
<dbReference type="AlphaFoldDB" id="A0A6L2Q438"/>
<dbReference type="OrthoDB" id="8300484at2759"/>
<dbReference type="EMBL" id="BLKM01000905">
    <property type="protein sequence ID" value="GFG39496.1"/>
    <property type="molecule type" value="Genomic_DNA"/>
</dbReference>
<feature type="non-terminal residue" evidence="2">
    <location>
        <position position="107"/>
    </location>
</feature>
<comment type="caution">
    <text evidence="2">The sequence shown here is derived from an EMBL/GenBank/DDBJ whole genome shotgun (WGS) entry which is preliminary data.</text>
</comment>
<evidence type="ECO:0000256" key="1">
    <source>
        <dbReference type="SAM" id="MobiDB-lite"/>
    </source>
</evidence>
<reference evidence="3" key="1">
    <citation type="submission" date="2020-01" db="EMBL/GenBank/DDBJ databases">
        <title>Draft genome sequence of the Termite Coptotermes fromosanus.</title>
        <authorList>
            <person name="Itakura S."/>
            <person name="Yosikawa Y."/>
            <person name="Umezawa K."/>
        </authorList>
    </citation>
    <scope>NUCLEOTIDE SEQUENCE [LARGE SCALE GENOMIC DNA]</scope>
</reference>
<name>A0A6L2Q438_COPFO</name>
<sequence length="107" mass="12368">TGRLVHERCCHFQEIAEGRENMSLNTEQFILKNTELRERVRRDVNSAPPRTWDTEERYCNNDSLDSGVAGLRDPHFSSNKNSDTETSEYIVDPSTRTTYLKGKFLGK</sequence>
<feature type="non-terminal residue" evidence="2">
    <location>
        <position position="1"/>
    </location>
</feature>